<reference evidence="4" key="1">
    <citation type="submission" date="2016-06" db="UniProtKB">
        <authorList>
            <consortium name="WormBaseParasite"/>
        </authorList>
    </citation>
    <scope>IDENTIFICATION</scope>
</reference>
<dbReference type="GO" id="GO:0060271">
    <property type="term" value="P:cilium assembly"/>
    <property type="evidence" value="ECO:0007669"/>
    <property type="project" value="InterPro"/>
</dbReference>
<dbReference type="WBParaSite" id="SSLN_0000502401-mRNA-1">
    <property type="protein sequence ID" value="SSLN_0000502401-mRNA-1"/>
    <property type="gene ID" value="SSLN_0000502401"/>
</dbReference>
<evidence type="ECO:0000313" key="4">
    <source>
        <dbReference type="WBParaSite" id="SSLN_0000502401-mRNA-1"/>
    </source>
</evidence>
<accession>A0A183SKX1</accession>
<dbReference type="PANTHER" id="PTHR15673">
    <property type="entry name" value="IQ CALMODULIN-BINDING MOTIF CONTAINING PROTEIN 1"/>
    <property type="match status" value="1"/>
</dbReference>
<evidence type="ECO:0000256" key="1">
    <source>
        <dbReference type="SAM" id="MobiDB-lite"/>
    </source>
</evidence>
<dbReference type="EMBL" id="UYSU01033027">
    <property type="protein sequence ID" value="VDL91254.1"/>
    <property type="molecule type" value="Genomic_DNA"/>
</dbReference>
<dbReference type="GO" id="GO:0005516">
    <property type="term" value="F:calmodulin binding"/>
    <property type="evidence" value="ECO:0007669"/>
    <property type="project" value="InterPro"/>
</dbReference>
<evidence type="ECO:0000313" key="2">
    <source>
        <dbReference type="EMBL" id="VDL91254.1"/>
    </source>
</evidence>
<dbReference type="STRING" id="70667.A0A183SKX1"/>
<evidence type="ECO:0000313" key="3">
    <source>
        <dbReference type="Proteomes" id="UP000275846"/>
    </source>
</evidence>
<dbReference type="Proteomes" id="UP000275846">
    <property type="component" value="Unassembled WGS sequence"/>
</dbReference>
<proteinExistence type="predicted"/>
<dbReference type="PANTHER" id="PTHR15673:SF2">
    <property type="entry name" value="IQ CALMODULIN-BINDING MOTIF-CONTAINING PROTEIN 1"/>
    <property type="match status" value="1"/>
</dbReference>
<organism evidence="4">
    <name type="scientific">Schistocephalus solidus</name>
    <name type="common">Tapeworm</name>
    <dbReference type="NCBI Taxonomy" id="70667"/>
    <lineage>
        <taxon>Eukaryota</taxon>
        <taxon>Metazoa</taxon>
        <taxon>Spiralia</taxon>
        <taxon>Lophotrochozoa</taxon>
        <taxon>Platyhelminthes</taxon>
        <taxon>Cestoda</taxon>
        <taxon>Eucestoda</taxon>
        <taxon>Diphyllobothriidea</taxon>
        <taxon>Diphyllobothriidae</taxon>
        <taxon>Schistocephalus</taxon>
    </lineage>
</organism>
<sequence length="590" mass="67369">MVEGLTSEDHLSVNDVLPLCCELLRCGGEEQQHLCYTLARTNFISLTTDLLKGDFSKDLCPWTCAMEYCDALLIVLSRTLLLDYTENEDLVTKVVSAHLVLACRIQDRYILSMELTNRTATTGKRFIKLYRCALQKLTNLCEKFHRLTTLTLESQWFLQIFVTDFEELSLAMLGYLHSIFDYEESEAVKNDTVYTQISRHRLLIILDEIVYALSRDCSDDLFLQSARSVIQAIYHMPEMASCECVVIITNEPITVKGKRTVRVRSRLQRKRREKEEARLEAELRHQLAVSRRRARRERDENELELLTSLPAGELIGQHFANRRREAAVKVQVKLGFADGGNVVILAASRLPSDANAQPSKYNDGTEGISLGVTIQRKGSLHRVPREPFVKDFPRVHRKWRSTHLPKPKTPEELENLHARTQLLLRKAILRRLGQVSEENRRTLKIAQVRSDAQILADELSGKLESSSQGGTVLARAVDRSASRPDGALFHCRSQPIASLARVQHLLRMRALEKPWWRQWQEEWQKAVSTGIFSSLARMPTDLQDLDDSYEERAFGVPPRPMSPTQRRPTTHFLREGGSALTPSPSQGRCM</sequence>
<dbReference type="AlphaFoldDB" id="A0A183SKX1"/>
<dbReference type="OrthoDB" id="8178106at2759"/>
<reference evidence="2 3" key="2">
    <citation type="submission" date="2018-11" db="EMBL/GenBank/DDBJ databases">
        <authorList>
            <consortium name="Pathogen Informatics"/>
        </authorList>
    </citation>
    <scope>NUCLEOTIDE SEQUENCE [LARGE SCALE GENOMIC DNA]</scope>
    <source>
        <strain evidence="2 3">NST_G2</strain>
    </source>
</reference>
<keyword evidence="3" id="KW-1185">Reference proteome</keyword>
<gene>
    <name evidence="2" type="ORF">SSLN_LOCUS4869</name>
</gene>
<protein>
    <submittedName>
        <fullName evidence="2 4">Uncharacterized protein</fullName>
    </submittedName>
</protein>
<dbReference type="InterPro" id="IPR028765">
    <property type="entry name" value="IQCB1"/>
</dbReference>
<feature type="compositionally biased region" description="Polar residues" evidence="1">
    <location>
        <begin position="580"/>
        <end position="590"/>
    </location>
</feature>
<feature type="region of interest" description="Disordered" evidence="1">
    <location>
        <begin position="553"/>
        <end position="590"/>
    </location>
</feature>
<name>A0A183SKX1_SCHSO</name>
<dbReference type="GO" id="GO:0005929">
    <property type="term" value="C:cilium"/>
    <property type="evidence" value="ECO:0007669"/>
    <property type="project" value="TreeGrafter"/>
</dbReference>